<keyword evidence="3 5" id="KW-1133">Transmembrane helix</keyword>
<name>X0YJJ7_9ZZZZ</name>
<evidence type="ECO:0000256" key="1">
    <source>
        <dbReference type="ARBA" id="ARBA00004141"/>
    </source>
</evidence>
<evidence type="ECO:0000256" key="3">
    <source>
        <dbReference type="ARBA" id="ARBA00022989"/>
    </source>
</evidence>
<feature type="non-terminal residue" evidence="6">
    <location>
        <position position="41"/>
    </location>
</feature>
<dbReference type="PANTHER" id="PTHR11827">
    <property type="entry name" value="SOLUTE CARRIER FAMILY 12, CATION COTRANSPORTERS"/>
    <property type="match status" value="1"/>
</dbReference>
<keyword evidence="4 5" id="KW-0472">Membrane</keyword>
<dbReference type="InterPro" id="IPR004842">
    <property type="entry name" value="SLC12A_fam"/>
</dbReference>
<keyword evidence="2 5" id="KW-0812">Transmembrane</keyword>
<evidence type="ECO:0008006" key="7">
    <source>
        <dbReference type="Google" id="ProtNLM"/>
    </source>
</evidence>
<organism evidence="6">
    <name type="scientific">marine sediment metagenome</name>
    <dbReference type="NCBI Taxonomy" id="412755"/>
    <lineage>
        <taxon>unclassified sequences</taxon>
        <taxon>metagenomes</taxon>
        <taxon>ecological metagenomes</taxon>
    </lineage>
</organism>
<evidence type="ECO:0000256" key="4">
    <source>
        <dbReference type="ARBA" id="ARBA00023136"/>
    </source>
</evidence>
<gene>
    <name evidence="6" type="ORF">S01H4_11603</name>
</gene>
<dbReference type="PANTHER" id="PTHR11827:SF72">
    <property type="entry name" value="GH08340P"/>
    <property type="match status" value="1"/>
</dbReference>
<accession>X0YJJ7</accession>
<evidence type="ECO:0000313" key="6">
    <source>
        <dbReference type="EMBL" id="GAG56269.1"/>
    </source>
</evidence>
<reference evidence="6" key="1">
    <citation type="journal article" date="2014" name="Front. Microbiol.">
        <title>High frequency of phylogenetically diverse reductive dehalogenase-homologous genes in deep subseafloor sedimentary metagenomes.</title>
        <authorList>
            <person name="Kawai M."/>
            <person name="Futagami T."/>
            <person name="Toyoda A."/>
            <person name="Takaki Y."/>
            <person name="Nishi S."/>
            <person name="Hori S."/>
            <person name="Arai W."/>
            <person name="Tsubouchi T."/>
            <person name="Morono Y."/>
            <person name="Uchiyama I."/>
            <person name="Ito T."/>
            <person name="Fujiyama A."/>
            <person name="Inagaki F."/>
            <person name="Takami H."/>
        </authorList>
    </citation>
    <scope>NUCLEOTIDE SEQUENCE</scope>
    <source>
        <strain evidence="6">Expedition CK06-06</strain>
    </source>
</reference>
<dbReference type="GO" id="GO:0015377">
    <property type="term" value="F:chloride:monoatomic cation symporter activity"/>
    <property type="evidence" value="ECO:0007669"/>
    <property type="project" value="InterPro"/>
</dbReference>
<evidence type="ECO:0000256" key="5">
    <source>
        <dbReference type="SAM" id="Phobius"/>
    </source>
</evidence>
<evidence type="ECO:0000256" key="2">
    <source>
        <dbReference type="ARBA" id="ARBA00022692"/>
    </source>
</evidence>
<dbReference type="GO" id="GO:0016020">
    <property type="term" value="C:membrane"/>
    <property type="evidence" value="ECO:0007669"/>
    <property type="project" value="UniProtKB-SubCell"/>
</dbReference>
<comment type="caution">
    <text evidence="6">The sequence shown here is derived from an EMBL/GenBank/DDBJ whole genome shotgun (WGS) entry which is preliminary data.</text>
</comment>
<comment type="subcellular location">
    <subcellularLocation>
        <location evidence="1">Membrane</location>
        <topology evidence="1">Multi-pass membrane protein</topology>
    </subcellularLocation>
</comment>
<dbReference type="AlphaFoldDB" id="X0YJJ7"/>
<proteinExistence type="predicted"/>
<sequence>MADKKKFGTFAGVFTPSILTILGVIMYMRLGWVIGNAGLLG</sequence>
<feature type="transmembrane region" description="Helical" evidence="5">
    <location>
        <begin position="7"/>
        <end position="28"/>
    </location>
</feature>
<protein>
    <recommendedName>
        <fullName evidence="7">Amino acid permease/ SLC12A domain-containing protein</fullName>
    </recommendedName>
</protein>
<dbReference type="EMBL" id="BART01004733">
    <property type="protein sequence ID" value="GAG56269.1"/>
    <property type="molecule type" value="Genomic_DNA"/>
</dbReference>